<feature type="region of interest" description="Disordered" evidence="1">
    <location>
        <begin position="1"/>
        <end position="41"/>
    </location>
</feature>
<dbReference type="Gramene" id="ONK72872">
    <property type="protein sequence ID" value="ONK72872"/>
    <property type="gene ID" value="A4U43_C04F24280"/>
</dbReference>
<evidence type="ECO:0000313" key="3">
    <source>
        <dbReference type="Proteomes" id="UP000243459"/>
    </source>
</evidence>
<proteinExistence type="predicted"/>
<reference evidence="3" key="1">
    <citation type="journal article" date="2017" name="Nat. Commun.">
        <title>The asparagus genome sheds light on the origin and evolution of a young Y chromosome.</title>
        <authorList>
            <person name="Harkess A."/>
            <person name="Zhou J."/>
            <person name="Xu C."/>
            <person name="Bowers J.E."/>
            <person name="Van der Hulst R."/>
            <person name="Ayyampalayam S."/>
            <person name="Mercati F."/>
            <person name="Riccardi P."/>
            <person name="McKain M.R."/>
            <person name="Kakrana A."/>
            <person name="Tang H."/>
            <person name="Ray J."/>
            <person name="Groenendijk J."/>
            <person name="Arikit S."/>
            <person name="Mathioni S.M."/>
            <person name="Nakano M."/>
            <person name="Shan H."/>
            <person name="Telgmann-Rauber A."/>
            <person name="Kanno A."/>
            <person name="Yue Z."/>
            <person name="Chen H."/>
            <person name="Li W."/>
            <person name="Chen Y."/>
            <person name="Xu X."/>
            <person name="Zhang Y."/>
            <person name="Luo S."/>
            <person name="Chen H."/>
            <person name="Gao J."/>
            <person name="Mao Z."/>
            <person name="Pires J.C."/>
            <person name="Luo M."/>
            <person name="Kudrna D."/>
            <person name="Wing R.A."/>
            <person name="Meyers B.C."/>
            <person name="Yi K."/>
            <person name="Kong H."/>
            <person name="Lavrijsen P."/>
            <person name="Sunseri F."/>
            <person name="Falavigna A."/>
            <person name="Ye Y."/>
            <person name="Leebens-Mack J.H."/>
            <person name="Chen G."/>
        </authorList>
    </citation>
    <scope>NUCLEOTIDE SEQUENCE [LARGE SCALE GENOMIC DNA]</scope>
    <source>
        <strain evidence="3">cv. DH0086</strain>
    </source>
</reference>
<protein>
    <submittedName>
        <fullName evidence="2">Uncharacterized protein</fullName>
    </submittedName>
</protein>
<organism evidence="2 3">
    <name type="scientific">Asparagus officinalis</name>
    <name type="common">Garden asparagus</name>
    <dbReference type="NCBI Taxonomy" id="4686"/>
    <lineage>
        <taxon>Eukaryota</taxon>
        <taxon>Viridiplantae</taxon>
        <taxon>Streptophyta</taxon>
        <taxon>Embryophyta</taxon>
        <taxon>Tracheophyta</taxon>
        <taxon>Spermatophyta</taxon>
        <taxon>Magnoliopsida</taxon>
        <taxon>Liliopsida</taxon>
        <taxon>Asparagales</taxon>
        <taxon>Asparagaceae</taxon>
        <taxon>Asparagoideae</taxon>
        <taxon>Asparagus</taxon>
    </lineage>
</organism>
<feature type="compositionally biased region" description="Acidic residues" evidence="1">
    <location>
        <begin position="1"/>
        <end position="13"/>
    </location>
</feature>
<dbReference type="EMBL" id="CM007384">
    <property type="protein sequence ID" value="ONK72872.1"/>
    <property type="molecule type" value="Genomic_DNA"/>
</dbReference>
<feature type="compositionally biased region" description="Basic and acidic residues" evidence="1">
    <location>
        <begin position="29"/>
        <end position="41"/>
    </location>
</feature>
<gene>
    <name evidence="2" type="ORF">A4U43_C04F24280</name>
</gene>
<evidence type="ECO:0000256" key="1">
    <source>
        <dbReference type="SAM" id="MobiDB-lite"/>
    </source>
</evidence>
<dbReference type="AlphaFoldDB" id="A0A5P1F3X4"/>
<name>A0A5P1F3X4_ASPOF</name>
<keyword evidence="3" id="KW-1185">Reference proteome</keyword>
<evidence type="ECO:0000313" key="2">
    <source>
        <dbReference type="EMBL" id="ONK72872.1"/>
    </source>
</evidence>
<dbReference type="Proteomes" id="UP000243459">
    <property type="component" value="Chromosome 4"/>
</dbReference>
<sequence length="86" mass="9317">MSGREEEDAEEDLGNSGARDESDDETDEGSAKETEEENEARLRKLGEFVGEEGEFIREEFEVQSTPSLHIANVSLSLTPGGGADTP</sequence>
<accession>A0A5P1F3X4</accession>